<evidence type="ECO:0000313" key="12">
    <source>
        <dbReference type="EMBL" id="KAF7357984.1"/>
    </source>
</evidence>
<gene>
    <name evidence="12" type="ORF">MVEN_00845400</name>
</gene>
<dbReference type="Pfam" id="PF01424">
    <property type="entry name" value="R3H"/>
    <property type="match status" value="1"/>
</dbReference>
<feature type="compositionally biased region" description="Basic and acidic residues" evidence="9">
    <location>
        <begin position="795"/>
        <end position="805"/>
    </location>
</feature>
<evidence type="ECO:0000256" key="2">
    <source>
        <dbReference type="ARBA" id="ARBA00004496"/>
    </source>
</evidence>
<sequence>MAFGNRYTICSARCLEARTEVVVERAEAEAAANLGVNKDSWSGSGRSSGLSYLFDQFTILLRCFWIPMSYFKSRSIIVRATQTTIAEVAVFVETEVGLEANLALVAHEEDEGAAGDGGGAALRMICPPRWISLSKCIPSSSSTSLEIVGVTVGGYASPGFRGRGIGSPVRGGSGYNSPVRGTGYDSPPRGRGRGRGDNFDSPRGGRGGAWCSQTAVRCAAIEVTGPGTTEEEELLQAAVEDVDDTEQSHVPTADRVTRVFSGGTMPRIESSEDEEEEGEETLEEIDFDDLGKLREEVDAAAAALPDNPVPAATVEVVEERFTGIFINKPQQTTVDSPMPDAAAEAFNHVVDAVESTSATELTHDDVRGDITVQLSVDATVPEPMLSVAESAPIVIFELAPTAVAEPTPIAVADPTPIAIVAVSESTPVVAPDSAPDGLSTVTVESAPTATDAEPLFYIDTTPTPLARAPGAVEAALAPLHAYPTSSDDEEVIVYDAPNPRAGRSGAASPAPPVATTSVTIINESLPVPPPFASVSFAPPTPSPKKQPARRQPPVFTVRGHAKAQTKARALAKRVAKRAAAASSFKTTRAKDERRRGDSDVDWGDEDSDDDDGEDEGGMAVDGDLDAAAMARFAKGMGQEGGRWVTMDDVDAIVDAEEALMIAEPADLRGDEEEDSDEEDDDEDSDENDQSPKSGFQAQLERLRKAARDRGPDDSLELMEMEFSDEDEDYEFLNKTWAERDQDFASEIQAILDENGDILSARSRQGRKKLLKAVVDGEISDFEGFKPAKRGKKKRNDIPPELQDKAENKRLRALARAEAAADPLGPKKGGKKGRKAMLAAARLDPTITVIPNRIIDLPTLVQQIRRFVGDIGGPQSMALPPSDKETRKNVHELALAFGLKSVSKGKGEARYTTLTKTTRSGIRVDEGKVAKVVRRAAGGRGGGAFVKYDGGDKGKGRVAAMPRHKDGDEVGKAAPKIGETNIGFKMLALMGWAEGERIGASADGLHAPLTAVIKNTKLGLGATR</sequence>
<dbReference type="GO" id="GO:0005634">
    <property type="term" value="C:nucleus"/>
    <property type="evidence" value="ECO:0007669"/>
    <property type="project" value="UniProtKB-SubCell"/>
</dbReference>
<dbReference type="EMBL" id="JACAZI010000006">
    <property type="protein sequence ID" value="KAF7357984.1"/>
    <property type="molecule type" value="Genomic_DNA"/>
</dbReference>
<evidence type="ECO:0000256" key="3">
    <source>
        <dbReference type="ARBA" id="ARBA00010306"/>
    </source>
</evidence>
<evidence type="ECO:0000256" key="9">
    <source>
        <dbReference type="SAM" id="MobiDB-lite"/>
    </source>
</evidence>
<feature type="domain" description="G-patch" evidence="10">
    <location>
        <begin position="978"/>
        <end position="1023"/>
    </location>
</feature>
<feature type="compositionally biased region" description="Acidic residues" evidence="9">
    <location>
        <begin position="599"/>
        <end position="616"/>
    </location>
</feature>
<evidence type="ECO:0000259" key="10">
    <source>
        <dbReference type="PROSITE" id="PS50174"/>
    </source>
</evidence>
<protein>
    <recommendedName>
        <fullName evidence="4">Protein SQS1</fullName>
    </recommendedName>
</protein>
<name>A0A8H7D0Z8_9AGAR</name>
<keyword evidence="13" id="KW-1185">Reference proteome</keyword>
<keyword evidence="5" id="KW-0963">Cytoplasm</keyword>
<dbReference type="GO" id="GO:0008380">
    <property type="term" value="P:RNA splicing"/>
    <property type="evidence" value="ECO:0007669"/>
    <property type="project" value="UniProtKB-KW"/>
</dbReference>
<feature type="region of interest" description="Disordered" evidence="9">
    <location>
        <begin position="166"/>
        <end position="208"/>
    </location>
</feature>
<dbReference type="PANTHER" id="PTHR14195">
    <property type="entry name" value="G PATCH DOMAIN CONTAINING PROTEIN 2"/>
    <property type="match status" value="1"/>
</dbReference>
<dbReference type="InterPro" id="IPR000467">
    <property type="entry name" value="G_patch_dom"/>
</dbReference>
<comment type="similarity">
    <text evidence="3">Belongs to the SQS1 family.</text>
</comment>
<evidence type="ECO:0000256" key="7">
    <source>
        <dbReference type="ARBA" id="ARBA00023187"/>
    </source>
</evidence>
<dbReference type="Gene3D" id="3.30.1370.50">
    <property type="entry name" value="R3H-like domain"/>
    <property type="match status" value="1"/>
</dbReference>
<proteinExistence type="inferred from homology"/>
<dbReference type="GO" id="GO:0005737">
    <property type="term" value="C:cytoplasm"/>
    <property type="evidence" value="ECO:0007669"/>
    <property type="project" value="UniProtKB-SubCell"/>
</dbReference>
<comment type="subcellular location">
    <subcellularLocation>
        <location evidence="2">Cytoplasm</location>
    </subcellularLocation>
    <subcellularLocation>
        <location evidence="1">Nucleus</location>
    </subcellularLocation>
</comment>
<feature type="region of interest" description="Disordered" evidence="9">
    <location>
        <begin position="661"/>
        <end position="717"/>
    </location>
</feature>
<feature type="region of interest" description="Disordered" evidence="9">
    <location>
        <begin position="783"/>
        <end position="805"/>
    </location>
</feature>
<dbReference type="AlphaFoldDB" id="A0A8H7D0Z8"/>
<dbReference type="SMART" id="SM00443">
    <property type="entry name" value="G_patch"/>
    <property type="match status" value="1"/>
</dbReference>
<dbReference type="InterPro" id="IPR001374">
    <property type="entry name" value="R3H_dom"/>
</dbReference>
<dbReference type="PROSITE" id="PS50174">
    <property type="entry name" value="G_PATCH"/>
    <property type="match status" value="1"/>
</dbReference>
<evidence type="ECO:0000256" key="5">
    <source>
        <dbReference type="ARBA" id="ARBA00022490"/>
    </source>
</evidence>
<dbReference type="SUPFAM" id="SSF82708">
    <property type="entry name" value="R3H domain"/>
    <property type="match status" value="1"/>
</dbReference>
<dbReference type="GO" id="GO:0003676">
    <property type="term" value="F:nucleic acid binding"/>
    <property type="evidence" value="ECO:0007669"/>
    <property type="project" value="UniProtKB-UniRule"/>
</dbReference>
<feature type="region of interest" description="Disordered" evidence="9">
    <location>
        <begin position="532"/>
        <end position="562"/>
    </location>
</feature>
<evidence type="ECO:0000256" key="1">
    <source>
        <dbReference type="ARBA" id="ARBA00004123"/>
    </source>
</evidence>
<dbReference type="Proteomes" id="UP000620124">
    <property type="component" value="Unassembled WGS sequence"/>
</dbReference>
<feature type="compositionally biased region" description="Basic and acidic residues" evidence="9">
    <location>
        <begin position="588"/>
        <end position="598"/>
    </location>
</feature>
<evidence type="ECO:0000256" key="6">
    <source>
        <dbReference type="ARBA" id="ARBA00022664"/>
    </source>
</evidence>
<keyword evidence="8" id="KW-0539">Nucleus</keyword>
<feature type="compositionally biased region" description="Acidic residues" evidence="9">
    <location>
        <begin position="669"/>
        <end position="688"/>
    </location>
</feature>
<accession>A0A8H7D0Z8</accession>
<feature type="region of interest" description="Disordered" evidence="9">
    <location>
        <begin position="580"/>
        <end position="620"/>
    </location>
</feature>
<dbReference type="GO" id="GO:0006397">
    <property type="term" value="P:mRNA processing"/>
    <property type="evidence" value="ECO:0007669"/>
    <property type="project" value="UniProtKB-KW"/>
</dbReference>
<feature type="compositionally biased region" description="Basic and acidic residues" evidence="9">
    <location>
        <begin position="700"/>
        <end position="712"/>
    </location>
</feature>
<organism evidence="12 13">
    <name type="scientific">Mycena venus</name>
    <dbReference type="NCBI Taxonomy" id="2733690"/>
    <lineage>
        <taxon>Eukaryota</taxon>
        <taxon>Fungi</taxon>
        <taxon>Dikarya</taxon>
        <taxon>Basidiomycota</taxon>
        <taxon>Agaricomycotina</taxon>
        <taxon>Agaricomycetes</taxon>
        <taxon>Agaricomycetidae</taxon>
        <taxon>Agaricales</taxon>
        <taxon>Marasmiineae</taxon>
        <taxon>Mycenaceae</taxon>
        <taxon>Mycena</taxon>
    </lineage>
</organism>
<dbReference type="InterPro" id="IPR051189">
    <property type="entry name" value="Splicing_assoc_domain"/>
</dbReference>
<feature type="domain" description="R3H" evidence="11">
    <location>
        <begin position="850"/>
        <end position="917"/>
    </location>
</feature>
<evidence type="ECO:0000256" key="8">
    <source>
        <dbReference type="ARBA" id="ARBA00023242"/>
    </source>
</evidence>
<dbReference type="InterPro" id="IPR036867">
    <property type="entry name" value="R3H_dom_sf"/>
</dbReference>
<dbReference type="PROSITE" id="PS51061">
    <property type="entry name" value="R3H"/>
    <property type="match status" value="1"/>
</dbReference>
<dbReference type="OrthoDB" id="21470at2759"/>
<dbReference type="InterPro" id="IPR034082">
    <property type="entry name" value="R3H_G-patch"/>
</dbReference>
<dbReference type="Pfam" id="PF01585">
    <property type="entry name" value="G-patch"/>
    <property type="match status" value="1"/>
</dbReference>
<dbReference type="CDD" id="cd02646">
    <property type="entry name" value="R3H_G-patch"/>
    <property type="match status" value="1"/>
</dbReference>
<evidence type="ECO:0000313" key="13">
    <source>
        <dbReference type="Proteomes" id="UP000620124"/>
    </source>
</evidence>
<evidence type="ECO:0000256" key="4">
    <source>
        <dbReference type="ARBA" id="ARBA00018964"/>
    </source>
</evidence>
<reference evidence="12" key="1">
    <citation type="submission" date="2020-05" db="EMBL/GenBank/DDBJ databases">
        <title>Mycena genomes resolve the evolution of fungal bioluminescence.</title>
        <authorList>
            <person name="Tsai I.J."/>
        </authorList>
    </citation>
    <scope>NUCLEOTIDE SEQUENCE</scope>
    <source>
        <strain evidence="12">CCC161011</strain>
    </source>
</reference>
<evidence type="ECO:0000259" key="11">
    <source>
        <dbReference type="PROSITE" id="PS51061"/>
    </source>
</evidence>
<keyword evidence="6" id="KW-0507">mRNA processing</keyword>
<comment type="caution">
    <text evidence="12">The sequence shown here is derived from an EMBL/GenBank/DDBJ whole genome shotgun (WGS) entry which is preliminary data.</text>
</comment>
<keyword evidence="7" id="KW-0508">mRNA splicing</keyword>